<dbReference type="EMBL" id="JBBWRZ010000007">
    <property type="protein sequence ID" value="KAK8232501.1"/>
    <property type="molecule type" value="Genomic_DNA"/>
</dbReference>
<dbReference type="InterPro" id="IPR010730">
    <property type="entry name" value="HET"/>
</dbReference>
<comment type="caution">
    <text evidence="2">The sequence shown here is derived from an EMBL/GenBank/DDBJ whole genome shotgun (WGS) entry which is preliminary data.</text>
</comment>
<feature type="non-terminal residue" evidence="2">
    <location>
        <position position="384"/>
    </location>
</feature>
<keyword evidence="3" id="KW-1185">Reference proteome</keyword>
<name>A0ABR1YMJ2_9PEZI</name>
<dbReference type="Proteomes" id="UP001492380">
    <property type="component" value="Unassembled WGS sequence"/>
</dbReference>
<dbReference type="Pfam" id="PF06985">
    <property type="entry name" value="HET"/>
    <property type="match status" value="1"/>
</dbReference>
<accession>A0ABR1YMJ2</accession>
<protein>
    <submittedName>
        <fullName evidence="2">Heterokaryon incompatibility protein-domain-containing protein</fullName>
    </submittedName>
</protein>
<evidence type="ECO:0000259" key="1">
    <source>
        <dbReference type="Pfam" id="PF06985"/>
    </source>
</evidence>
<gene>
    <name evidence="2" type="ORF">HDK90DRAFT_416474</name>
</gene>
<feature type="domain" description="Heterokaryon incompatibility" evidence="1">
    <location>
        <begin position="100"/>
        <end position="253"/>
    </location>
</feature>
<organism evidence="2 3">
    <name type="scientific">Phyllosticta capitalensis</name>
    <dbReference type="NCBI Taxonomy" id="121624"/>
    <lineage>
        <taxon>Eukaryota</taxon>
        <taxon>Fungi</taxon>
        <taxon>Dikarya</taxon>
        <taxon>Ascomycota</taxon>
        <taxon>Pezizomycotina</taxon>
        <taxon>Dothideomycetes</taxon>
        <taxon>Dothideomycetes incertae sedis</taxon>
        <taxon>Botryosphaeriales</taxon>
        <taxon>Phyllostictaceae</taxon>
        <taxon>Phyllosticta</taxon>
    </lineage>
</organism>
<reference evidence="2 3" key="1">
    <citation type="submission" date="2024-04" db="EMBL/GenBank/DDBJ databases">
        <title>Phyllosticta paracitricarpa is synonymous to the EU quarantine fungus P. citricarpa based on phylogenomic analyses.</title>
        <authorList>
            <consortium name="Lawrence Berkeley National Laboratory"/>
            <person name="Van Ingen-Buijs V.A."/>
            <person name="Van Westerhoven A.C."/>
            <person name="Haridas S."/>
            <person name="Skiadas P."/>
            <person name="Martin F."/>
            <person name="Groenewald J.Z."/>
            <person name="Crous P.W."/>
            <person name="Seidl M.F."/>
        </authorList>
    </citation>
    <scope>NUCLEOTIDE SEQUENCE [LARGE SCALE GENOMIC DNA]</scope>
    <source>
        <strain evidence="2 3">CBS 123374</strain>
    </source>
</reference>
<evidence type="ECO:0000313" key="3">
    <source>
        <dbReference type="Proteomes" id="UP001492380"/>
    </source>
</evidence>
<dbReference type="PANTHER" id="PTHR33112:SF9">
    <property type="entry name" value="HETEROKARYON INCOMPATIBILITY DOMAIN-CONTAINING PROTEIN"/>
    <property type="match status" value="1"/>
</dbReference>
<proteinExistence type="predicted"/>
<dbReference type="PANTHER" id="PTHR33112">
    <property type="entry name" value="DOMAIN PROTEIN, PUTATIVE-RELATED"/>
    <property type="match status" value="1"/>
</dbReference>
<evidence type="ECO:0000313" key="2">
    <source>
        <dbReference type="EMBL" id="KAK8232501.1"/>
    </source>
</evidence>
<sequence length="384" mass="44174">MRRKDQGLPDCCLEIFILPNNTSPWTDIGTATELSPDSASKKSLEHAGKWLKHCLNNHKQCNRPTSHHHLLPTRLVDVLSSQHRGPVRLIETSSGQKGRYLCLSHCWGDPSRHPLKTTSKNLERHKEKIPWNSLPKTFQDAISFVRSLGESYIWIDSLCIVQDWPDDWNQEASKMADVFSNSYLTLAATKSTNSTESLFSKLDDKHKPYPYKVKGNWRTHTLYFRKPLDHLPIDLADAFQRAPLLLRAWVYQELVLSPRTLHFGDQELLWDCKEVATCQCGLEDRTGRQMSDPLSDKLDSPPKSTLWREVVSRYSNLKLTKESDRLPAIAGVAKQFQRVQGREGYLAGLWKESLLEDLLWIKEPYTMPDEPARRDTSVAPSWSW</sequence>